<dbReference type="EMBL" id="KZ819673">
    <property type="protein sequence ID" value="PWN25943.1"/>
    <property type="molecule type" value="Genomic_DNA"/>
</dbReference>
<evidence type="ECO:0000256" key="9">
    <source>
        <dbReference type="ARBA" id="ARBA00023128"/>
    </source>
</evidence>
<feature type="transmembrane region" description="Helical" evidence="12">
    <location>
        <begin position="12"/>
        <end position="33"/>
    </location>
</feature>
<keyword evidence="6 12" id="KW-0999">Mitochondrion inner membrane</keyword>
<evidence type="ECO:0000313" key="13">
    <source>
        <dbReference type="EMBL" id="PWN25943.1"/>
    </source>
</evidence>
<keyword evidence="3 12" id="KW-0813">Transport</keyword>
<organism evidence="13 14">
    <name type="scientific">Jaminaea rosea</name>
    <dbReference type="NCBI Taxonomy" id="1569628"/>
    <lineage>
        <taxon>Eukaryota</taxon>
        <taxon>Fungi</taxon>
        <taxon>Dikarya</taxon>
        <taxon>Basidiomycota</taxon>
        <taxon>Ustilaginomycotina</taxon>
        <taxon>Exobasidiomycetes</taxon>
        <taxon>Microstromatales</taxon>
        <taxon>Microstromatales incertae sedis</taxon>
        <taxon>Jaminaea</taxon>
    </lineage>
</organism>
<comment type="subunit">
    <text evidence="12">Component of the ubiquinol-cytochrome c oxidoreductase (cytochrome b-c1 complex, complex III, CIII), a multisubunit enzyme composed of 3 respiratory subunits cytochrome b, cytochrome c1 and Rieske protein, 2 core protein subunits, and additional low-molecular weight protein subunits.</text>
</comment>
<keyword evidence="10 12" id="KW-0472">Membrane</keyword>
<evidence type="ECO:0000256" key="12">
    <source>
        <dbReference type="RuleBase" id="RU368056"/>
    </source>
</evidence>
<evidence type="ECO:0000256" key="1">
    <source>
        <dbReference type="ARBA" id="ARBA00004434"/>
    </source>
</evidence>
<comment type="function">
    <text evidence="12">Component of the ubiquinol-cytochrome c oxidoreductase, a multisubunit transmembrane complex that is part of the mitochondrial electron transport chain which drives oxidative phosphorylation. The complex plays an important role in the uptake of multiple carbon sources present in different host niches.</text>
</comment>
<name>A0A316UPZ3_9BASI</name>
<dbReference type="PANTHER" id="PTHR12980">
    <property type="entry name" value="UBIQUINOL-CYTOCHROME C REDUCTASE COMPLEX, SUBUNIT X"/>
    <property type="match status" value="1"/>
</dbReference>
<keyword evidence="4 12" id="KW-0679">Respiratory chain</keyword>
<dbReference type="GO" id="GO:0005743">
    <property type="term" value="C:mitochondrial inner membrane"/>
    <property type="evidence" value="ECO:0007669"/>
    <property type="project" value="UniProtKB-SubCell"/>
</dbReference>
<evidence type="ECO:0000313" key="14">
    <source>
        <dbReference type="Proteomes" id="UP000245884"/>
    </source>
</evidence>
<comment type="subcellular location">
    <subcellularLocation>
        <location evidence="1 12">Mitochondrion inner membrane</location>
        <topology evidence="1 12">Single-pass membrane protein</topology>
    </subcellularLocation>
</comment>
<dbReference type="PANTHER" id="PTHR12980:SF0">
    <property type="entry name" value="CYTOCHROME B-C1 COMPLEX SUBUNIT 9"/>
    <property type="match status" value="1"/>
</dbReference>
<keyword evidence="8 12" id="KW-1133">Transmembrane helix</keyword>
<dbReference type="FunFam" id="1.20.5.260:FF:000001">
    <property type="entry name" value="Cytochrome b-c1 complex subunit 9"/>
    <property type="match status" value="1"/>
</dbReference>
<dbReference type="InterPro" id="IPR036656">
    <property type="entry name" value="QCR9_sf"/>
</dbReference>
<dbReference type="Gene3D" id="1.20.5.260">
    <property type="entry name" value="Cytochrome b-c1 complex subunit 9"/>
    <property type="match status" value="1"/>
</dbReference>
<evidence type="ECO:0000256" key="10">
    <source>
        <dbReference type="ARBA" id="ARBA00023136"/>
    </source>
</evidence>
<evidence type="ECO:0000256" key="8">
    <source>
        <dbReference type="ARBA" id="ARBA00022989"/>
    </source>
</evidence>
<sequence>MGLSSTIYQTIFKRNSVFVGSIFFGAFAFGLGFDTATNKLWENHNKGKLWADIRDKVGGSEEE</sequence>
<dbReference type="GeneID" id="37031145"/>
<reference evidence="13 14" key="1">
    <citation type="journal article" date="2018" name="Mol. Biol. Evol.">
        <title>Broad Genomic Sampling Reveals a Smut Pathogenic Ancestry of the Fungal Clade Ustilaginomycotina.</title>
        <authorList>
            <person name="Kijpornyongpan T."/>
            <person name="Mondo S.J."/>
            <person name="Barry K."/>
            <person name="Sandor L."/>
            <person name="Lee J."/>
            <person name="Lipzen A."/>
            <person name="Pangilinan J."/>
            <person name="LaButti K."/>
            <person name="Hainaut M."/>
            <person name="Henrissat B."/>
            <person name="Grigoriev I.V."/>
            <person name="Spatafora J.W."/>
            <person name="Aime M.C."/>
        </authorList>
    </citation>
    <scope>NUCLEOTIDE SEQUENCE [LARGE SCALE GENOMIC DNA]</scope>
    <source>
        <strain evidence="13 14">MCA 5214</strain>
    </source>
</reference>
<evidence type="ECO:0000256" key="5">
    <source>
        <dbReference type="ARBA" id="ARBA00022692"/>
    </source>
</evidence>
<dbReference type="Pfam" id="PF05365">
    <property type="entry name" value="UCR_UQCRX_QCR9"/>
    <property type="match status" value="1"/>
</dbReference>
<evidence type="ECO:0000256" key="6">
    <source>
        <dbReference type="ARBA" id="ARBA00022792"/>
    </source>
</evidence>
<keyword evidence="7 12" id="KW-0249">Electron transport</keyword>
<dbReference type="STRING" id="1569628.A0A316UPZ3"/>
<gene>
    <name evidence="13" type="ORF">BDZ90DRAFT_280929</name>
</gene>
<dbReference type="OrthoDB" id="44067at2759"/>
<dbReference type="AlphaFoldDB" id="A0A316UPZ3"/>
<keyword evidence="5 12" id="KW-0812">Transmembrane</keyword>
<dbReference type="SUPFAM" id="SSF81514">
    <property type="entry name" value="Subunit X (non-heme 7 kDa protein) of cytochrome bc1 complex (Ubiquinol-cytochrome c reductase)"/>
    <property type="match status" value="1"/>
</dbReference>
<dbReference type="InterPro" id="IPR008027">
    <property type="entry name" value="QCR9"/>
</dbReference>
<keyword evidence="9 12" id="KW-0496">Mitochondrion</keyword>
<comment type="similarity">
    <text evidence="2 12">Belongs to the UQCR10/QCR9 family.</text>
</comment>
<dbReference type="Proteomes" id="UP000245884">
    <property type="component" value="Unassembled WGS sequence"/>
</dbReference>
<evidence type="ECO:0000256" key="7">
    <source>
        <dbReference type="ARBA" id="ARBA00022982"/>
    </source>
</evidence>
<protein>
    <recommendedName>
        <fullName evidence="11 12">Complex III subunit 9</fullName>
    </recommendedName>
</protein>
<dbReference type="GO" id="GO:0045275">
    <property type="term" value="C:respiratory chain complex III"/>
    <property type="evidence" value="ECO:0007669"/>
    <property type="project" value="UniProtKB-UniRule"/>
</dbReference>
<dbReference type="RefSeq" id="XP_025360555.1">
    <property type="nucleotide sequence ID" value="XM_025509322.1"/>
</dbReference>
<evidence type="ECO:0000256" key="11">
    <source>
        <dbReference type="ARBA" id="ARBA00044247"/>
    </source>
</evidence>
<evidence type="ECO:0000256" key="4">
    <source>
        <dbReference type="ARBA" id="ARBA00022660"/>
    </source>
</evidence>
<proteinExistence type="inferred from homology"/>
<dbReference type="GO" id="GO:0006122">
    <property type="term" value="P:mitochondrial electron transport, ubiquinol to cytochrome c"/>
    <property type="evidence" value="ECO:0007669"/>
    <property type="project" value="UniProtKB-UniRule"/>
</dbReference>
<keyword evidence="14" id="KW-1185">Reference proteome</keyword>
<evidence type="ECO:0000256" key="3">
    <source>
        <dbReference type="ARBA" id="ARBA00022448"/>
    </source>
</evidence>
<evidence type="ECO:0000256" key="2">
    <source>
        <dbReference type="ARBA" id="ARBA00007856"/>
    </source>
</evidence>
<accession>A0A316UPZ3</accession>